<dbReference type="AlphaFoldDB" id="A0A392Q9U2"/>
<protein>
    <submittedName>
        <fullName evidence="1">RNA-directed DNA polymerase (Reverse transcriptase)</fullName>
    </submittedName>
</protein>
<comment type="caution">
    <text evidence="1">The sequence shown here is derived from an EMBL/GenBank/DDBJ whole genome shotgun (WGS) entry which is preliminary data.</text>
</comment>
<dbReference type="PANTHER" id="PTHR33116:SF78">
    <property type="entry name" value="OS12G0587133 PROTEIN"/>
    <property type="match status" value="1"/>
</dbReference>
<reference evidence="1 2" key="1">
    <citation type="journal article" date="2018" name="Front. Plant Sci.">
        <title>Red Clover (Trifolium pratense) and Zigzag Clover (T. medium) - A Picture of Genomic Similarities and Differences.</title>
        <authorList>
            <person name="Dluhosova J."/>
            <person name="Istvanek J."/>
            <person name="Nedelnik J."/>
            <person name="Repkova J."/>
        </authorList>
    </citation>
    <scope>NUCLEOTIDE SEQUENCE [LARGE SCALE GENOMIC DNA]</scope>
    <source>
        <strain evidence="2">cv. 10/8</strain>
        <tissue evidence="1">Leaf</tissue>
    </source>
</reference>
<dbReference type="GO" id="GO:0003964">
    <property type="term" value="F:RNA-directed DNA polymerase activity"/>
    <property type="evidence" value="ECO:0007669"/>
    <property type="project" value="UniProtKB-KW"/>
</dbReference>
<dbReference type="Proteomes" id="UP000265520">
    <property type="component" value="Unassembled WGS sequence"/>
</dbReference>
<organism evidence="1 2">
    <name type="scientific">Trifolium medium</name>
    <dbReference type="NCBI Taxonomy" id="97028"/>
    <lineage>
        <taxon>Eukaryota</taxon>
        <taxon>Viridiplantae</taxon>
        <taxon>Streptophyta</taxon>
        <taxon>Embryophyta</taxon>
        <taxon>Tracheophyta</taxon>
        <taxon>Spermatophyta</taxon>
        <taxon>Magnoliopsida</taxon>
        <taxon>eudicotyledons</taxon>
        <taxon>Gunneridae</taxon>
        <taxon>Pentapetalae</taxon>
        <taxon>rosids</taxon>
        <taxon>fabids</taxon>
        <taxon>Fabales</taxon>
        <taxon>Fabaceae</taxon>
        <taxon>Papilionoideae</taxon>
        <taxon>50 kb inversion clade</taxon>
        <taxon>NPAAA clade</taxon>
        <taxon>Hologalegina</taxon>
        <taxon>IRL clade</taxon>
        <taxon>Trifolieae</taxon>
        <taxon>Trifolium</taxon>
    </lineage>
</organism>
<proteinExistence type="predicted"/>
<name>A0A392Q9U2_9FABA</name>
<dbReference type="PANTHER" id="PTHR33116">
    <property type="entry name" value="REVERSE TRANSCRIPTASE ZINC-BINDING DOMAIN-CONTAINING PROTEIN-RELATED-RELATED"/>
    <property type="match status" value="1"/>
</dbReference>
<dbReference type="EMBL" id="LXQA010120811">
    <property type="protein sequence ID" value="MCI20629.1"/>
    <property type="molecule type" value="Genomic_DNA"/>
</dbReference>
<keyword evidence="1" id="KW-0695">RNA-directed DNA polymerase</keyword>
<evidence type="ECO:0000313" key="1">
    <source>
        <dbReference type="EMBL" id="MCI20629.1"/>
    </source>
</evidence>
<evidence type="ECO:0000313" key="2">
    <source>
        <dbReference type="Proteomes" id="UP000265520"/>
    </source>
</evidence>
<sequence length="66" mass="7266">MGTVPFSYLGLPVGANSRSLSTWEPMIASLRKRLGTWRNKYVSLGGRIVLLNSNSKRVLMGRGGEE</sequence>
<keyword evidence="1" id="KW-0808">Transferase</keyword>
<keyword evidence="2" id="KW-1185">Reference proteome</keyword>
<accession>A0A392Q9U2</accession>
<keyword evidence="1" id="KW-0548">Nucleotidyltransferase</keyword>